<dbReference type="EMBL" id="LSDK01000131">
    <property type="protein sequence ID" value="KXB73882.1"/>
    <property type="molecule type" value="Genomic_DNA"/>
</dbReference>
<reference evidence="3" key="1">
    <citation type="submission" date="2016-01" db="EMBL/GenBank/DDBJ databases">
        <authorList>
            <person name="Mitreva M."/>
            <person name="Pepin K.H."/>
            <person name="Mihindukulasuriya K.A."/>
            <person name="Fulton R."/>
            <person name="Fronick C."/>
            <person name="O'Laughlin M."/>
            <person name="Miner T."/>
            <person name="Herter B."/>
            <person name="Rosa B.A."/>
            <person name="Cordes M."/>
            <person name="Tomlinson C."/>
            <person name="Wollam A."/>
            <person name="Palsikar V.B."/>
            <person name="Mardis E.R."/>
            <person name="Wilson R.K."/>
        </authorList>
    </citation>
    <scope>NUCLEOTIDE SEQUENCE [LARGE SCALE GENOMIC DNA]</scope>
    <source>
        <strain evidence="3">KA00683</strain>
    </source>
</reference>
<dbReference type="STRING" id="322095.HMPREF3185_01901"/>
<evidence type="ECO:0000256" key="1">
    <source>
        <dbReference type="SAM" id="MobiDB-lite"/>
    </source>
</evidence>
<dbReference type="Proteomes" id="UP000070224">
    <property type="component" value="Unassembled WGS sequence"/>
</dbReference>
<evidence type="ECO:0000313" key="2">
    <source>
        <dbReference type="EMBL" id="KXB73882.1"/>
    </source>
</evidence>
<keyword evidence="3" id="KW-1185">Reference proteome</keyword>
<organism evidence="2 3">
    <name type="scientific">Porphyromonas somerae</name>
    <dbReference type="NCBI Taxonomy" id="322095"/>
    <lineage>
        <taxon>Bacteria</taxon>
        <taxon>Pseudomonadati</taxon>
        <taxon>Bacteroidota</taxon>
        <taxon>Bacteroidia</taxon>
        <taxon>Bacteroidales</taxon>
        <taxon>Porphyromonadaceae</taxon>
        <taxon>Porphyromonas</taxon>
    </lineage>
</organism>
<feature type="region of interest" description="Disordered" evidence="1">
    <location>
        <begin position="1"/>
        <end position="20"/>
    </location>
</feature>
<sequence length="40" mass="4740">MRRLTASAPCGKPTGRRRRADDGGILFHYFLKYKYVFRFS</sequence>
<name>A0A134B1R7_9PORP</name>
<proteinExistence type="predicted"/>
<comment type="caution">
    <text evidence="2">The sequence shown here is derived from an EMBL/GenBank/DDBJ whole genome shotgun (WGS) entry which is preliminary data.</text>
</comment>
<evidence type="ECO:0000313" key="3">
    <source>
        <dbReference type="Proteomes" id="UP000070224"/>
    </source>
</evidence>
<dbReference type="AlphaFoldDB" id="A0A134B1R7"/>
<accession>A0A134B1R7</accession>
<gene>
    <name evidence="2" type="ORF">HMPREF3185_01901</name>
</gene>
<protein>
    <submittedName>
        <fullName evidence="2">Uncharacterized protein</fullName>
    </submittedName>
</protein>